<dbReference type="AlphaFoldDB" id="A0A7X3S802"/>
<evidence type="ECO:0000259" key="2">
    <source>
        <dbReference type="Pfam" id="PF00501"/>
    </source>
</evidence>
<dbReference type="Pfam" id="PF00501">
    <property type="entry name" value="AMP-binding"/>
    <property type="match status" value="1"/>
</dbReference>
<name>A0A7X3S802_9HYPH</name>
<proteinExistence type="predicted"/>
<dbReference type="PANTHER" id="PTHR43845">
    <property type="entry name" value="BLR5969 PROTEIN"/>
    <property type="match status" value="1"/>
</dbReference>
<sequence length="412" mass="44699">MTGEHYDSLETRHTDEREADLFRRLPALIAHAMQEAPGWANHLSGVNPEMVTSRTNLAKLPVLRKNELLEAQTRKPPFGDFAVADASQYGRVFMSPGPIFEPQGSGADPWNGARALFAAGFRRGDIVHNCFAYHMTPGGFILDHGARALGCAVFPAGIGNTEMQLEAISKIRPNAYTGTPDYLKVLLDKAAEAGVDVSSITKGLVSGGALFPSLRAEYATRGVDVRQCYAVAEVGVIAYETEVDAGMVVNEDFIVEIVRPGTDEPVPTGEVGEVVVTGFSRVYPIIRLGTGDLSAVVAEPSPCGRTNMRLKGWMGRADQRTKIKGMFVDPKQVAEILARHSEVDRARLIVERDGEQDTMRLVFESTVADGGLASALENTLREVTKLRGTVERAEPGSLPNDGKVISDERKYD</sequence>
<dbReference type="InterPro" id="IPR045851">
    <property type="entry name" value="AMP-bd_C_sf"/>
</dbReference>
<evidence type="ECO:0000256" key="1">
    <source>
        <dbReference type="SAM" id="MobiDB-lite"/>
    </source>
</evidence>
<protein>
    <submittedName>
        <fullName evidence="3">AMP-binding protein</fullName>
    </submittedName>
</protein>
<dbReference type="EMBL" id="WUMV01000003">
    <property type="protein sequence ID" value="MXN65297.1"/>
    <property type="molecule type" value="Genomic_DNA"/>
</dbReference>
<dbReference type="Proteomes" id="UP000433101">
    <property type="component" value="Unassembled WGS sequence"/>
</dbReference>
<dbReference type="InterPro" id="IPR000873">
    <property type="entry name" value="AMP-dep_synth/lig_dom"/>
</dbReference>
<dbReference type="InterPro" id="IPR042099">
    <property type="entry name" value="ANL_N_sf"/>
</dbReference>
<dbReference type="Gene3D" id="3.30.300.30">
    <property type="match status" value="1"/>
</dbReference>
<dbReference type="SUPFAM" id="SSF56801">
    <property type="entry name" value="Acetyl-CoA synthetase-like"/>
    <property type="match status" value="1"/>
</dbReference>
<keyword evidence="4" id="KW-1185">Reference proteome</keyword>
<dbReference type="PANTHER" id="PTHR43845:SF1">
    <property type="entry name" value="BLR5969 PROTEIN"/>
    <property type="match status" value="1"/>
</dbReference>
<comment type="caution">
    <text evidence="3">The sequence shown here is derived from an EMBL/GenBank/DDBJ whole genome shotgun (WGS) entry which is preliminary data.</text>
</comment>
<feature type="region of interest" description="Disordered" evidence="1">
    <location>
        <begin position="391"/>
        <end position="412"/>
    </location>
</feature>
<accession>A0A7X3S802</accession>
<evidence type="ECO:0000313" key="4">
    <source>
        <dbReference type="Proteomes" id="UP000433101"/>
    </source>
</evidence>
<evidence type="ECO:0000313" key="3">
    <source>
        <dbReference type="EMBL" id="MXN65297.1"/>
    </source>
</evidence>
<dbReference type="RefSeq" id="WP_160775495.1">
    <property type="nucleotide sequence ID" value="NZ_WUMV01000003.1"/>
</dbReference>
<dbReference type="Gene3D" id="3.40.50.12780">
    <property type="entry name" value="N-terminal domain of ligase-like"/>
    <property type="match status" value="1"/>
</dbReference>
<reference evidence="3 4" key="1">
    <citation type="submission" date="2019-12" db="EMBL/GenBank/DDBJ databases">
        <authorList>
            <person name="Li M."/>
        </authorList>
    </citation>
    <scope>NUCLEOTIDE SEQUENCE [LARGE SCALE GENOMIC DNA]</scope>
    <source>
        <strain evidence="3 4">GBMRC 2046</strain>
    </source>
</reference>
<feature type="domain" description="AMP-dependent synthetase/ligase" evidence="2">
    <location>
        <begin position="152"/>
        <end position="278"/>
    </location>
</feature>
<gene>
    <name evidence="3" type="ORF">GR183_10330</name>
</gene>
<organism evidence="3 4">
    <name type="scientific">Stappia sediminis</name>
    <dbReference type="NCBI Taxonomy" id="2692190"/>
    <lineage>
        <taxon>Bacteria</taxon>
        <taxon>Pseudomonadati</taxon>
        <taxon>Pseudomonadota</taxon>
        <taxon>Alphaproteobacteria</taxon>
        <taxon>Hyphomicrobiales</taxon>
        <taxon>Stappiaceae</taxon>
        <taxon>Stappia</taxon>
    </lineage>
</organism>